<proteinExistence type="predicted"/>
<gene>
    <name evidence="1" type="ORF">A2U01_0000899</name>
</gene>
<name>A0A392LYS0_9FABA</name>
<evidence type="ECO:0000313" key="2">
    <source>
        <dbReference type="Proteomes" id="UP000265520"/>
    </source>
</evidence>
<dbReference type="EMBL" id="LXQA010000726">
    <property type="protein sequence ID" value="MCH80137.1"/>
    <property type="molecule type" value="Genomic_DNA"/>
</dbReference>
<evidence type="ECO:0000313" key="1">
    <source>
        <dbReference type="EMBL" id="MCH80137.1"/>
    </source>
</evidence>
<sequence length="78" mass="9044">MNMRLSNDAPFIDGGIVPRRFTHWGDKKRKRVMDCPEQAGGGKRQKLSFWVNAEQKKKIDSEKVYSHGRAPTYNTQCF</sequence>
<protein>
    <submittedName>
        <fullName evidence="1">Uncharacterized protein</fullName>
    </submittedName>
</protein>
<comment type="caution">
    <text evidence="1">The sequence shown here is derived from an EMBL/GenBank/DDBJ whole genome shotgun (WGS) entry which is preliminary data.</text>
</comment>
<dbReference type="Proteomes" id="UP000265520">
    <property type="component" value="Unassembled WGS sequence"/>
</dbReference>
<dbReference type="AlphaFoldDB" id="A0A392LYS0"/>
<organism evidence="1 2">
    <name type="scientific">Trifolium medium</name>
    <dbReference type="NCBI Taxonomy" id="97028"/>
    <lineage>
        <taxon>Eukaryota</taxon>
        <taxon>Viridiplantae</taxon>
        <taxon>Streptophyta</taxon>
        <taxon>Embryophyta</taxon>
        <taxon>Tracheophyta</taxon>
        <taxon>Spermatophyta</taxon>
        <taxon>Magnoliopsida</taxon>
        <taxon>eudicotyledons</taxon>
        <taxon>Gunneridae</taxon>
        <taxon>Pentapetalae</taxon>
        <taxon>rosids</taxon>
        <taxon>fabids</taxon>
        <taxon>Fabales</taxon>
        <taxon>Fabaceae</taxon>
        <taxon>Papilionoideae</taxon>
        <taxon>50 kb inversion clade</taxon>
        <taxon>NPAAA clade</taxon>
        <taxon>Hologalegina</taxon>
        <taxon>IRL clade</taxon>
        <taxon>Trifolieae</taxon>
        <taxon>Trifolium</taxon>
    </lineage>
</organism>
<reference evidence="1 2" key="1">
    <citation type="journal article" date="2018" name="Front. Plant Sci.">
        <title>Red Clover (Trifolium pratense) and Zigzag Clover (T. medium) - A Picture of Genomic Similarities and Differences.</title>
        <authorList>
            <person name="Dluhosova J."/>
            <person name="Istvanek J."/>
            <person name="Nedelnik J."/>
            <person name="Repkova J."/>
        </authorList>
    </citation>
    <scope>NUCLEOTIDE SEQUENCE [LARGE SCALE GENOMIC DNA]</scope>
    <source>
        <strain evidence="2">cv. 10/8</strain>
        <tissue evidence="1">Leaf</tissue>
    </source>
</reference>
<accession>A0A392LYS0</accession>
<keyword evidence="2" id="KW-1185">Reference proteome</keyword>